<name>A0AAU2K3A6_9ACTN</name>
<proteinExistence type="predicted"/>
<evidence type="ECO:0008006" key="4">
    <source>
        <dbReference type="Google" id="ProtNLM"/>
    </source>
</evidence>
<feature type="transmembrane region" description="Helical" evidence="2">
    <location>
        <begin position="39"/>
        <end position="59"/>
    </location>
</feature>
<keyword evidence="2" id="KW-0472">Membrane</keyword>
<organism evidence="3">
    <name type="scientific">Streptomyces sp. NBC_00049</name>
    <dbReference type="NCBI Taxonomy" id="2903617"/>
    <lineage>
        <taxon>Bacteria</taxon>
        <taxon>Bacillati</taxon>
        <taxon>Actinomycetota</taxon>
        <taxon>Actinomycetes</taxon>
        <taxon>Kitasatosporales</taxon>
        <taxon>Streptomycetaceae</taxon>
        <taxon>Streptomyces</taxon>
    </lineage>
</organism>
<accession>A0AAU2K3A6</accession>
<evidence type="ECO:0000313" key="3">
    <source>
        <dbReference type="EMBL" id="WTU78513.1"/>
    </source>
</evidence>
<keyword evidence="2" id="KW-0812">Transmembrane</keyword>
<feature type="region of interest" description="Disordered" evidence="1">
    <location>
        <begin position="1"/>
        <end position="24"/>
    </location>
</feature>
<feature type="region of interest" description="Disordered" evidence="1">
    <location>
        <begin position="72"/>
        <end position="133"/>
    </location>
</feature>
<feature type="compositionally biased region" description="Gly residues" evidence="1">
    <location>
        <begin position="81"/>
        <end position="93"/>
    </location>
</feature>
<feature type="compositionally biased region" description="Basic and acidic residues" evidence="1">
    <location>
        <begin position="107"/>
        <end position="123"/>
    </location>
</feature>
<sequence>MSESFPPPPEQQPATAPEADAGKRTGLVRFVPRSRGVRWAALGAAVVIVGGTAAAAVVAGAEHHHLRADGGPRLARFEAGPGAGHGGGPGGQGPHRQGPGEQAPGDRGGHPAEQRGGGWKEHGGGAAKQAPAPLPSLAIGDAADKAAAAVSGGKVESLRVVGQQGGGSAWLAVVIGPDGVRHAVTVSGTDGTITGNVTAPGRR</sequence>
<dbReference type="AlphaFoldDB" id="A0AAU2K3A6"/>
<dbReference type="EMBL" id="CP108264">
    <property type="protein sequence ID" value="WTU78513.1"/>
    <property type="molecule type" value="Genomic_DNA"/>
</dbReference>
<gene>
    <name evidence="3" type="ORF">OG327_37305</name>
</gene>
<evidence type="ECO:0000256" key="2">
    <source>
        <dbReference type="SAM" id="Phobius"/>
    </source>
</evidence>
<evidence type="ECO:0000256" key="1">
    <source>
        <dbReference type="SAM" id="MobiDB-lite"/>
    </source>
</evidence>
<reference evidence="3" key="1">
    <citation type="submission" date="2022-10" db="EMBL/GenBank/DDBJ databases">
        <title>The complete genomes of actinobacterial strains from the NBC collection.</title>
        <authorList>
            <person name="Joergensen T.S."/>
            <person name="Alvarez Arevalo M."/>
            <person name="Sterndorff E.B."/>
            <person name="Faurdal D."/>
            <person name="Vuksanovic O."/>
            <person name="Mourched A.-S."/>
            <person name="Charusanti P."/>
            <person name="Shaw S."/>
            <person name="Blin K."/>
            <person name="Weber T."/>
        </authorList>
    </citation>
    <scope>NUCLEOTIDE SEQUENCE</scope>
    <source>
        <strain evidence="3">NBC_00049</strain>
    </source>
</reference>
<protein>
    <recommendedName>
        <fullName evidence="4">PepSY domain-containing protein</fullName>
    </recommendedName>
</protein>
<keyword evidence="2" id="KW-1133">Transmembrane helix</keyword>
<feature type="compositionally biased region" description="Pro residues" evidence="1">
    <location>
        <begin position="1"/>
        <end position="11"/>
    </location>
</feature>